<sequence length="208" mass="22736">MSDRGQLVLRKTQPHGNGINPAIHYHPPTTTAPTGGPVIVPGGPAVGANPVPGPVAGLVAGPVVVPSGPAVGANPVPGPVAGLVAGPVYDPRTNGVRLDQLRLVPEPPYYKEPGALWTCPFCDRTIYMNKYRRHLTTHIRVCTYPGCNQTFFDQTNANPVFRHVYRDHFEGRKEKDGCSWPDCEHSGGFSRYDRAYEHLGWDHILREN</sequence>
<reference evidence="1 2" key="1">
    <citation type="journal article" date="2022" name="New Phytol.">
        <title>Ecological generalism drives hyperdiversity of secondary metabolite gene clusters in xylarialean endophytes.</title>
        <authorList>
            <person name="Franco M.E.E."/>
            <person name="Wisecaver J.H."/>
            <person name="Arnold A.E."/>
            <person name="Ju Y.M."/>
            <person name="Slot J.C."/>
            <person name="Ahrendt S."/>
            <person name="Moore L.P."/>
            <person name="Eastman K.E."/>
            <person name="Scott K."/>
            <person name="Konkel Z."/>
            <person name="Mondo S.J."/>
            <person name="Kuo A."/>
            <person name="Hayes R.D."/>
            <person name="Haridas S."/>
            <person name="Andreopoulos B."/>
            <person name="Riley R."/>
            <person name="LaButti K."/>
            <person name="Pangilinan J."/>
            <person name="Lipzen A."/>
            <person name="Amirebrahimi M."/>
            <person name="Yan J."/>
            <person name="Adam C."/>
            <person name="Keymanesh K."/>
            <person name="Ng V."/>
            <person name="Louie K."/>
            <person name="Northen T."/>
            <person name="Drula E."/>
            <person name="Henrissat B."/>
            <person name="Hsieh H.M."/>
            <person name="Youens-Clark K."/>
            <person name="Lutzoni F."/>
            <person name="Miadlikowska J."/>
            <person name="Eastwood D.C."/>
            <person name="Hamelin R.C."/>
            <person name="Grigoriev I.V."/>
            <person name="U'Ren J.M."/>
        </authorList>
    </citation>
    <scope>NUCLEOTIDE SEQUENCE [LARGE SCALE GENOMIC DNA]</scope>
    <source>
        <strain evidence="1 2">CBS 119005</strain>
    </source>
</reference>
<protein>
    <submittedName>
        <fullName evidence="1">Uncharacterized protein</fullName>
    </submittedName>
</protein>
<name>A0ACB9YZZ8_9PEZI</name>
<evidence type="ECO:0000313" key="2">
    <source>
        <dbReference type="Proteomes" id="UP001497700"/>
    </source>
</evidence>
<comment type="caution">
    <text evidence="1">The sequence shown here is derived from an EMBL/GenBank/DDBJ whole genome shotgun (WGS) entry which is preliminary data.</text>
</comment>
<dbReference type="EMBL" id="MU393481">
    <property type="protein sequence ID" value="KAI4864811.1"/>
    <property type="molecule type" value="Genomic_DNA"/>
</dbReference>
<keyword evidence="2" id="KW-1185">Reference proteome</keyword>
<proteinExistence type="predicted"/>
<organism evidence="1 2">
    <name type="scientific">Hypoxylon rubiginosum</name>
    <dbReference type="NCBI Taxonomy" id="110542"/>
    <lineage>
        <taxon>Eukaryota</taxon>
        <taxon>Fungi</taxon>
        <taxon>Dikarya</taxon>
        <taxon>Ascomycota</taxon>
        <taxon>Pezizomycotina</taxon>
        <taxon>Sordariomycetes</taxon>
        <taxon>Xylariomycetidae</taxon>
        <taxon>Xylariales</taxon>
        <taxon>Hypoxylaceae</taxon>
        <taxon>Hypoxylon</taxon>
    </lineage>
</organism>
<gene>
    <name evidence="1" type="ORF">F4820DRAFT_448694</name>
</gene>
<accession>A0ACB9YZZ8</accession>
<evidence type="ECO:0000313" key="1">
    <source>
        <dbReference type="EMBL" id="KAI4864811.1"/>
    </source>
</evidence>
<dbReference type="Proteomes" id="UP001497700">
    <property type="component" value="Unassembled WGS sequence"/>
</dbReference>